<dbReference type="SUPFAM" id="SSF52540">
    <property type="entry name" value="P-loop containing nucleoside triphosphate hydrolases"/>
    <property type="match status" value="1"/>
</dbReference>
<evidence type="ECO:0000259" key="2">
    <source>
        <dbReference type="Pfam" id="PF17107"/>
    </source>
</evidence>
<dbReference type="PANTHER" id="PTHR46082:SF6">
    <property type="entry name" value="AAA+ ATPASE DOMAIN-CONTAINING PROTEIN-RELATED"/>
    <property type="match status" value="1"/>
</dbReference>
<dbReference type="Gene3D" id="3.40.50.300">
    <property type="entry name" value="P-loop containing nucleotide triphosphate hydrolases"/>
    <property type="match status" value="1"/>
</dbReference>
<reference evidence="4" key="1">
    <citation type="journal article" date="2017" name="Nat. Microbiol.">
        <title>Global analysis of biosynthetic gene clusters reveals vast potential of secondary metabolite production in Penicillium species.</title>
        <authorList>
            <person name="Nielsen J.C."/>
            <person name="Grijseels S."/>
            <person name="Prigent S."/>
            <person name="Ji B."/>
            <person name="Dainat J."/>
            <person name="Nielsen K.F."/>
            <person name="Frisvad J.C."/>
            <person name="Workman M."/>
            <person name="Nielsen J."/>
        </authorList>
    </citation>
    <scope>NUCLEOTIDE SEQUENCE [LARGE SCALE GENOMIC DNA]</scope>
    <source>
        <strain evidence="4">IBT 13039</strain>
    </source>
</reference>
<comment type="caution">
    <text evidence="3">The sequence shown here is derived from an EMBL/GenBank/DDBJ whole genome shotgun (WGS) entry which is preliminary data.</text>
</comment>
<evidence type="ECO:0000313" key="4">
    <source>
        <dbReference type="Proteomes" id="UP000191691"/>
    </source>
</evidence>
<keyword evidence="1" id="KW-0802">TPR repeat</keyword>
<dbReference type="PROSITE" id="PS50005">
    <property type="entry name" value="TPR"/>
    <property type="match status" value="1"/>
</dbReference>
<evidence type="ECO:0000256" key="1">
    <source>
        <dbReference type="PROSITE-ProRule" id="PRU00339"/>
    </source>
</evidence>
<dbReference type="EMBL" id="MOOB01000269">
    <property type="protein sequence ID" value="OQE62181.1"/>
    <property type="molecule type" value="Genomic_DNA"/>
</dbReference>
<dbReference type="GO" id="GO:0043531">
    <property type="term" value="F:ADP binding"/>
    <property type="evidence" value="ECO:0007669"/>
    <property type="project" value="InterPro"/>
</dbReference>
<dbReference type="InterPro" id="IPR019734">
    <property type="entry name" value="TPR_rpt"/>
</dbReference>
<dbReference type="InterPro" id="IPR031352">
    <property type="entry name" value="SesA"/>
</dbReference>
<proteinExistence type="predicted"/>
<protein>
    <recommendedName>
        <fullName evidence="2">NACHT-NTPase and P-loop NTPases N-terminal domain-containing protein</fullName>
    </recommendedName>
</protein>
<dbReference type="InterPro" id="IPR011990">
    <property type="entry name" value="TPR-like_helical_dom_sf"/>
</dbReference>
<dbReference type="SUPFAM" id="SSF48452">
    <property type="entry name" value="TPR-like"/>
    <property type="match status" value="4"/>
</dbReference>
<evidence type="ECO:0000313" key="3">
    <source>
        <dbReference type="EMBL" id="OQE62181.1"/>
    </source>
</evidence>
<organism evidence="3 4">
    <name type="scientific">Penicillium nalgiovense</name>
    <dbReference type="NCBI Taxonomy" id="60175"/>
    <lineage>
        <taxon>Eukaryota</taxon>
        <taxon>Fungi</taxon>
        <taxon>Dikarya</taxon>
        <taxon>Ascomycota</taxon>
        <taxon>Pezizomycotina</taxon>
        <taxon>Eurotiomycetes</taxon>
        <taxon>Eurotiomycetidae</taxon>
        <taxon>Eurotiales</taxon>
        <taxon>Aspergillaceae</taxon>
        <taxon>Penicillium</taxon>
    </lineage>
</organism>
<dbReference type="AlphaFoldDB" id="A0A1V6WGX0"/>
<dbReference type="Gene3D" id="1.25.40.10">
    <property type="entry name" value="Tetratricopeptide repeat domain"/>
    <property type="match status" value="4"/>
</dbReference>
<sequence>MSGLEVMGGISAIIAIIEASIKIYDSTRSDMALPETFETVRTRLPIIANILQTCKNDLEPTKDSMPAGVCEALKTHIRACDGKASKLREIFEKIMLGDSDTWSKRQFKVIRRLGKGNKVDGLMLSLSQDVQLIVNNHMLGSTGWQRSCEFGSKTKDPQQKVVGFQESFGLCLGQAPYISSDLFMGRDLELDSMEKALIPGGNLRKQQRLVISGIGGIGKTQLAIAYAERHADLYKSIFWLNAASEAILQASFRSLAGLILNIKEPGLLEPEEILTRVHQWLSAVGNTQWLLIFDNHDDPSLFEIENYYPPTSHGTILVTTRRPDLVAGTIIRIQPIRRIEDSLAILQARSQRENVQSDIYAKHLAERLAGLPLALATAGAYLQRSTLTFQRYLEEYEKRWDIDPRNPPRLQEYQMRTLYTTWDLSHVSLEMYDPDAARILKLLAYFDNQSLWYELFYSGLQGSSPRWLHEVIADDVNFDAVMRRLTDYCFLDVQAASQSWSMHNCVHDWTLASLNKDIDKELYWYAFDCATGSVAGVEEDLLGHSCYSRSAAHAKRLVHQRFYQSESISVLKSDRLIKASHISRLLREHVHLDAAEQMYLWVLAGHEKVLGADHTSTLQIVDALGLLYHDQGELDRAEQMYLRALAGFEKALGSEHKLTIRTVNNTGMLYSSQGKLDQAEIMYLRALAGFEKALGSDHKLTLRTINNIGLLYSAQGRLYQAEQMYIRALAGFEKALGSNHIFTLRTVNNTGMLYSAQGKLDQAEEMYLRALAGFEKAFGSDHAFTLRAVNNIGLLYSAQGKQDQAEQMYLRALAGFEKAFKADHTFTLRTVSNIALLYNAQGKQDQAKQMYLRALIGFEKSLGVDHPSTLHTVHGLGSFYQEQGQLDQAEQMYLRALVGFQKALGADHPSTIYTVNSLGVFYQEQGQLDRAEQMNLRALVGFEKALGVGHQSTLQTVHNLGNLYADQGKLDEAEQMYLRALIGREKALGADHVSTLRIVHDLGNLYADQDKLDEAEQMYLRALIGREKALGANHPSALRTIHNLGVLYQDQDKPEEAERMYLRALTGREKALGANHPSTLRTVHNLGVLYQDQDKPEEAERMYLWALPGREKALGTNHGSTLRTAKSLKTLYHDQGKLHHVERACT</sequence>
<dbReference type="SMART" id="SM00028">
    <property type="entry name" value="TPR"/>
    <property type="match status" value="11"/>
</dbReference>
<name>A0A1V6WGX0_PENNA</name>
<feature type="repeat" description="TPR" evidence="1">
    <location>
        <begin position="954"/>
        <end position="987"/>
    </location>
</feature>
<dbReference type="STRING" id="60175.A0A1V6WGX0"/>
<dbReference type="InterPro" id="IPR053137">
    <property type="entry name" value="NLR-like"/>
</dbReference>
<dbReference type="Proteomes" id="UP000191691">
    <property type="component" value="Unassembled WGS sequence"/>
</dbReference>
<dbReference type="Pfam" id="PF17107">
    <property type="entry name" value="SesA"/>
    <property type="match status" value="1"/>
</dbReference>
<dbReference type="Pfam" id="PF13424">
    <property type="entry name" value="TPR_12"/>
    <property type="match status" value="6"/>
</dbReference>
<dbReference type="PANTHER" id="PTHR46082">
    <property type="entry name" value="ATP/GTP-BINDING PROTEIN-RELATED"/>
    <property type="match status" value="1"/>
</dbReference>
<dbReference type="OMA" id="QELGAYC"/>
<gene>
    <name evidence="3" type="ORF">PENNAL_c0269G11109</name>
</gene>
<feature type="domain" description="NACHT-NTPase and P-loop NTPases N-terminal" evidence="2">
    <location>
        <begin position="10"/>
        <end position="132"/>
    </location>
</feature>
<accession>A0A1V6WGX0</accession>
<keyword evidence="4" id="KW-1185">Reference proteome</keyword>
<dbReference type="PRINTS" id="PR00381">
    <property type="entry name" value="KINESINLIGHT"/>
</dbReference>
<dbReference type="InterPro" id="IPR027417">
    <property type="entry name" value="P-loop_NTPase"/>
</dbReference>